<evidence type="ECO:0000256" key="6">
    <source>
        <dbReference type="ARBA" id="ARBA00023136"/>
    </source>
</evidence>
<protein>
    <submittedName>
        <fullName evidence="10">EamA family transporter</fullName>
    </submittedName>
</protein>
<feature type="transmembrane region" description="Helical" evidence="8">
    <location>
        <begin position="32"/>
        <end position="52"/>
    </location>
</feature>
<keyword evidence="5 8" id="KW-1133">Transmembrane helix</keyword>
<reference evidence="10 11" key="1">
    <citation type="submission" date="2017-02" db="EMBL/GenBank/DDBJ databases">
        <title>The new phylogeny of genus Mycobacterium.</title>
        <authorList>
            <person name="Tortoli E."/>
            <person name="Trovato A."/>
            <person name="Cirillo D.M."/>
        </authorList>
    </citation>
    <scope>NUCLEOTIDE SEQUENCE [LARGE SCALE GENOMIC DNA]</scope>
    <source>
        <strain evidence="10 11">DSM 45578</strain>
    </source>
</reference>
<accession>A0A1W9Z4N6</accession>
<evidence type="ECO:0000256" key="2">
    <source>
        <dbReference type="ARBA" id="ARBA00007362"/>
    </source>
</evidence>
<evidence type="ECO:0000313" key="11">
    <source>
        <dbReference type="Proteomes" id="UP000192366"/>
    </source>
</evidence>
<keyword evidence="3" id="KW-1003">Cell membrane</keyword>
<dbReference type="AlphaFoldDB" id="A0A1W9Z4N6"/>
<dbReference type="OrthoDB" id="3182968at2"/>
<name>A0A1W9Z4N6_MYCBA</name>
<feature type="transmembrane region" description="Helical" evidence="8">
    <location>
        <begin position="204"/>
        <end position="223"/>
    </location>
</feature>
<evidence type="ECO:0000256" key="8">
    <source>
        <dbReference type="SAM" id="Phobius"/>
    </source>
</evidence>
<dbReference type="InterPro" id="IPR037185">
    <property type="entry name" value="EmrE-like"/>
</dbReference>
<dbReference type="Pfam" id="PF00892">
    <property type="entry name" value="EamA"/>
    <property type="match status" value="2"/>
</dbReference>
<comment type="caution">
    <text evidence="10">The sequence shown here is derived from an EMBL/GenBank/DDBJ whole genome shotgun (WGS) entry which is preliminary data.</text>
</comment>
<feature type="domain" description="EamA" evidence="9">
    <location>
        <begin position="6"/>
        <end position="108"/>
    </location>
</feature>
<dbReference type="RefSeq" id="WP_083054776.1">
    <property type="nucleotide sequence ID" value="NZ_JACKVM010000014.1"/>
</dbReference>
<evidence type="ECO:0000256" key="1">
    <source>
        <dbReference type="ARBA" id="ARBA00004651"/>
    </source>
</evidence>
<keyword evidence="6 8" id="KW-0472">Membrane</keyword>
<dbReference type="EMBL" id="MVHJ01000001">
    <property type="protein sequence ID" value="ORA07132.1"/>
    <property type="molecule type" value="Genomic_DNA"/>
</dbReference>
<feature type="domain" description="EamA" evidence="9">
    <location>
        <begin position="142"/>
        <end position="273"/>
    </location>
</feature>
<dbReference type="PANTHER" id="PTHR42920">
    <property type="entry name" value="OS03G0707200 PROTEIN-RELATED"/>
    <property type="match status" value="1"/>
</dbReference>
<evidence type="ECO:0000256" key="7">
    <source>
        <dbReference type="SAM" id="MobiDB-lite"/>
    </source>
</evidence>
<dbReference type="PANTHER" id="PTHR42920:SF5">
    <property type="entry name" value="EAMA DOMAIN-CONTAINING PROTEIN"/>
    <property type="match status" value="1"/>
</dbReference>
<evidence type="ECO:0000256" key="5">
    <source>
        <dbReference type="ARBA" id="ARBA00022989"/>
    </source>
</evidence>
<keyword evidence="11" id="KW-1185">Reference proteome</keyword>
<evidence type="ECO:0000256" key="3">
    <source>
        <dbReference type="ARBA" id="ARBA00022475"/>
    </source>
</evidence>
<dbReference type="STRING" id="564198.BST17_01275"/>
<dbReference type="InterPro" id="IPR051258">
    <property type="entry name" value="Diverse_Substrate_Transporter"/>
</dbReference>
<comment type="subcellular location">
    <subcellularLocation>
        <location evidence="1">Cell membrane</location>
        <topology evidence="1">Multi-pass membrane protein</topology>
    </subcellularLocation>
</comment>
<organism evidence="10 11">
    <name type="scientific">Mycolicibacterium bacteremicum</name>
    <name type="common">Mycobacterium bacteremicum</name>
    <dbReference type="NCBI Taxonomy" id="564198"/>
    <lineage>
        <taxon>Bacteria</taxon>
        <taxon>Bacillati</taxon>
        <taxon>Actinomycetota</taxon>
        <taxon>Actinomycetes</taxon>
        <taxon>Mycobacteriales</taxon>
        <taxon>Mycobacteriaceae</taxon>
        <taxon>Mycolicibacterium</taxon>
    </lineage>
</organism>
<gene>
    <name evidence="10" type="ORF">BST17_01275</name>
</gene>
<feature type="transmembrane region" description="Helical" evidence="8">
    <location>
        <begin position="171"/>
        <end position="192"/>
    </location>
</feature>
<dbReference type="InterPro" id="IPR000620">
    <property type="entry name" value="EamA_dom"/>
</dbReference>
<feature type="transmembrane region" description="Helical" evidence="8">
    <location>
        <begin position="115"/>
        <end position="134"/>
    </location>
</feature>
<proteinExistence type="inferred from homology"/>
<dbReference type="GO" id="GO:0005886">
    <property type="term" value="C:plasma membrane"/>
    <property type="evidence" value="ECO:0007669"/>
    <property type="project" value="UniProtKB-SubCell"/>
</dbReference>
<sequence>MSRYRADLALLAVAVVWGSSYLAIKESAVPDGVFGFLAVRFTLAAMVLAALLGRRLSRVTRAELCSGVLFGSILAAICVCETYGVTKTSASNAGLIMALTVVITPLLGRGGVAPLFYLPAAVVTLGCALLSQSGGFAAPGVGDALVALAAVLRAVHITVMSRRSGAMDPAAVTLVQLCTVAVSTAAPAAALGQADLVLQMSARQWMLTGYLAVACTVFAFGVQMWAVRRSTPARVALMLGTEPLWALLIGIGLAGESPGTAGMLGAAMILAGVNWGRAVAARPPGHAKSPHHAGAGPCTSSVSKGGRWRSCR</sequence>
<dbReference type="Proteomes" id="UP000192366">
    <property type="component" value="Unassembled WGS sequence"/>
</dbReference>
<dbReference type="SUPFAM" id="SSF103481">
    <property type="entry name" value="Multidrug resistance efflux transporter EmrE"/>
    <property type="match status" value="1"/>
</dbReference>
<evidence type="ECO:0000256" key="4">
    <source>
        <dbReference type="ARBA" id="ARBA00022692"/>
    </source>
</evidence>
<comment type="similarity">
    <text evidence="2">Belongs to the EamA transporter family.</text>
</comment>
<keyword evidence="4 8" id="KW-0812">Transmembrane</keyword>
<feature type="region of interest" description="Disordered" evidence="7">
    <location>
        <begin position="282"/>
        <end position="312"/>
    </location>
</feature>
<evidence type="ECO:0000313" key="10">
    <source>
        <dbReference type="EMBL" id="ORA07132.1"/>
    </source>
</evidence>
<feature type="transmembrane region" description="Helical" evidence="8">
    <location>
        <begin position="64"/>
        <end position="84"/>
    </location>
</feature>
<evidence type="ECO:0000259" key="9">
    <source>
        <dbReference type="Pfam" id="PF00892"/>
    </source>
</evidence>
<feature type="transmembrane region" description="Helical" evidence="8">
    <location>
        <begin position="140"/>
        <end position="159"/>
    </location>
</feature>